<accession>A0A5B7JJY3</accession>
<proteinExistence type="predicted"/>
<gene>
    <name evidence="2" type="ORF">E2C01_090075</name>
</gene>
<evidence type="ECO:0000313" key="3">
    <source>
        <dbReference type="Proteomes" id="UP000324222"/>
    </source>
</evidence>
<name>A0A5B7JJY3_PORTR</name>
<evidence type="ECO:0000313" key="2">
    <source>
        <dbReference type="EMBL" id="MPC94885.1"/>
    </source>
</evidence>
<sequence>MCASTSERRFNASESPLCDPTASK</sequence>
<keyword evidence="3" id="KW-1185">Reference proteome</keyword>
<dbReference type="Proteomes" id="UP000324222">
    <property type="component" value="Unassembled WGS sequence"/>
</dbReference>
<dbReference type="AlphaFoldDB" id="A0A5B7JJY3"/>
<reference evidence="2 3" key="1">
    <citation type="submission" date="2019-05" db="EMBL/GenBank/DDBJ databases">
        <title>Another draft genome of Portunus trituberculatus and its Hox gene families provides insights of decapod evolution.</title>
        <authorList>
            <person name="Jeong J.-H."/>
            <person name="Song I."/>
            <person name="Kim S."/>
            <person name="Choi T."/>
            <person name="Kim D."/>
            <person name="Ryu S."/>
            <person name="Kim W."/>
        </authorList>
    </citation>
    <scope>NUCLEOTIDE SEQUENCE [LARGE SCALE GENOMIC DNA]</scope>
    <source>
        <tissue evidence="2">Muscle</tissue>
    </source>
</reference>
<dbReference type="EMBL" id="VSRR010100159">
    <property type="protein sequence ID" value="MPC94885.1"/>
    <property type="molecule type" value="Genomic_DNA"/>
</dbReference>
<feature type="compositionally biased region" description="Basic and acidic residues" evidence="1">
    <location>
        <begin position="1"/>
        <end position="11"/>
    </location>
</feature>
<feature type="region of interest" description="Disordered" evidence="1">
    <location>
        <begin position="1"/>
        <end position="24"/>
    </location>
</feature>
<organism evidence="2 3">
    <name type="scientific">Portunus trituberculatus</name>
    <name type="common">Swimming crab</name>
    <name type="synonym">Neptunus trituberculatus</name>
    <dbReference type="NCBI Taxonomy" id="210409"/>
    <lineage>
        <taxon>Eukaryota</taxon>
        <taxon>Metazoa</taxon>
        <taxon>Ecdysozoa</taxon>
        <taxon>Arthropoda</taxon>
        <taxon>Crustacea</taxon>
        <taxon>Multicrustacea</taxon>
        <taxon>Malacostraca</taxon>
        <taxon>Eumalacostraca</taxon>
        <taxon>Eucarida</taxon>
        <taxon>Decapoda</taxon>
        <taxon>Pleocyemata</taxon>
        <taxon>Brachyura</taxon>
        <taxon>Eubrachyura</taxon>
        <taxon>Portunoidea</taxon>
        <taxon>Portunidae</taxon>
        <taxon>Portuninae</taxon>
        <taxon>Portunus</taxon>
    </lineage>
</organism>
<comment type="caution">
    <text evidence="2">The sequence shown here is derived from an EMBL/GenBank/DDBJ whole genome shotgun (WGS) entry which is preliminary data.</text>
</comment>
<evidence type="ECO:0000256" key="1">
    <source>
        <dbReference type="SAM" id="MobiDB-lite"/>
    </source>
</evidence>
<protein>
    <submittedName>
        <fullName evidence="2">Uncharacterized protein</fullName>
    </submittedName>
</protein>